<dbReference type="FunFam" id="3.40.640.10:FF:000078">
    <property type="entry name" value="Adenosylmethionine-8-amino-7-oxononanoate aminotransferase"/>
    <property type="match status" value="1"/>
</dbReference>
<dbReference type="UniPathway" id="UPA00078">
    <property type="reaction ID" value="UER00160"/>
</dbReference>
<dbReference type="PIRSF" id="PIRSF000521">
    <property type="entry name" value="Transaminase_4ab_Lys_Orn"/>
    <property type="match status" value="1"/>
</dbReference>
<dbReference type="RefSeq" id="WP_068719420.1">
    <property type="nucleotide sequence ID" value="NZ_LWDV01000010.1"/>
</dbReference>
<reference evidence="13 14" key="2">
    <citation type="submission" date="2016-08" db="EMBL/GenBank/DDBJ databases">
        <title>Orenia metallireducens sp. nov. strain Z6, a Novel Metal-reducing Firmicute from the Deep Subsurface.</title>
        <authorList>
            <person name="Maxim B.I."/>
            <person name="Kenneth K."/>
            <person name="Flynn T.M."/>
            <person name="Oloughlin E.J."/>
            <person name="Locke R.A."/>
            <person name="Weber J.R."/>
            <person name="Egan S.M."/>
            <person name="Mackie R.I."/>
            <person name="Cann I.K."/>
        </authorList>
    </citation>
    <scope>NUCLEOTIDE SEQUENCE [LARGE SCALE GENOMIC DNA]</scope>
    <source>
        <strain evidence="13 14">Z6</strain>
    </source>
</reference>
<feature type="modified residue" description="N6-(pyridoxal phosphate)lysine" evidence="11">
    <location>
        <position position="286"/>
    </location>
</feature>
<comment type="caution">
    <text evidence="11">Lacks conserved residue(s) required for the propagation of feature annotation.</text>
</comment>
<evidence type="ECO:0000256" key="6">
    <source>
        <dbReference type="ARBA" id="ARBA00022679"/>
    </source>
</evidence>
<dbReference type="Gene3D" id="3.40.640.10">
    <property type="entry name" value="Type I PLP-dependent aspartate aminotransferase-like (Major domain)"/>
    <property type="match status" value="1"/>
</dbReference>
<comment type="pathway">
    <text evidence="11">Cofactor biosynthesis; biotin biosynthesis; 7,8-diaminononanoate from 8-amino-7-oxononanoate (SAM route): step 1/1.</text>
</comment>
<dbReference type="SUPFAM" id="SSF53383">
    <property type="entry name" value="PLP-dependent transferases"/>
    <property type="match status" value="1"/>
</dbReference>
<dbReference type="AlphaFoldDB" id="A0A1C0A5U4"/>
<dbReference type="OrthoDB" id="9807885at2"/>
<keyword evidence="14" id="KW-1185">Reference proteome</keyword>
<dbReference type="CDD" id="cd00610">
    <property type="entry name" value="OAT_like"/>
    <property type="match status" value="1"/>
</dbReference>
<evidence type="ECO:0000256" key="3">
    <source>
        <dbReference type="ARBA" id="ARBA00011738"/>
    </source>
</evidence>
<evidence type="ECO:0000256" key="8">
    <source>
        <dbReference type="ARBA" id="ARBA00022756"/>
    </source>
</evidence>
<feature type="binding site" evidence="11">
    <location>
        <begin position="116"/>
        <end position="117"/>
    </location>
    <ligand>
        <name>pyridoxal 5'-phosphate</name>
        <dbReference type="ChEBI" id="CHEBI:597326"/>
    </ligand>
</feature>
<feature type="binding site" evidence="11">
    <location>
        <position position="151"/>
    </location>
    <ligand>
        <name>substrate</name>
    </ligand>
</feature>
<dbReference type="EC" id="2.6.1.62" evidence="11"/>
<comment type="similarity">
    <text evidence="10 11">Belongs to the class-III pyridoxal-phosphate-dependent aminotransferase family. BioA subfamily.</text>
</comment>
<comment type="subunit">
    <text evidence="3 11">Homodimer.</text>
</comment>
<accession>A0A1C0A5U4</accession>
<name>A0A1C0A5U4_9FIRM</name>
<comment type="catalytic activity">
    <reaction evidence="11">
        <text>(8S)-8-amino-7-oxononanoate + S-adenosyl-L-methionine = S-adenosyl-4-methylsulfanyl-2-oxobutanoate + (7R,8S)-7,8-diammoniononanoate</text>
        <dbReference type="Rhea" id="RHEA:16861"/>
        <dbReference type="ChEBI" id="CHEBI:16490"/>
        <dbReference type="ChEBI" id="CHEBI:59789"/>
        <dbReference type="ChEBI" id="CHEBI:149468"/>
        <dbReference type="ChEBI" id="CHEBI:149469"/>
        <dbReference type="EC" id="2.6.1.62"/>
    </reaction>
</comment>
<evidence type="ECO:0000313" key="14">
    <source>
        <dbReference type="Proteomes" id="UP000093514"/>
    </source>
</evidence>
<evidence type="ECO:0000256" key="11">
    <source>
        <dbReference type="HAMAP-Rule" id="MF_00834"/>
    </source>
</evidence>
<dbReference type="InterPro" id="IPR005814">
    <property type="entry name" value="Aminotrans_3"/>
</dbReference>
<keyword evidence="9 11" id="KW-0663">Pyridoxal phosphate</keyword>
<evidence type="ECO:0000256" key="12">
    <source>
        <dbReference type="SAM" id="Coils"/>
    </source>
</evidence>
<dbReference type="Proteomes" id="UP000093514">
    <property type="component" value="Unassembled WGS sequence"/>
</dbReference>
<evidence type="ECO:0000256" key="9">
    <source>
        <dbReference type="ARBA" id="ARBA00022898"/>
    </source>
</evidence>
<keyword evidence="7 11" id="KW-0949">S-adenosyl-L-methionine</keyword>
<dbReference type="PANTHER" id="PTHR42684">
    <property type="entry name" value="ADENOSYLMETHIONINE-8-AMINO-7-OXONONANOATE AMINOTRANSFERASE"/>
    <property type="match status" value="1"/>
</dbReference>
<feature type="binding site" evidence="11">
    <location>
        <position position="257"/>
    </location>
    <ligand>
        <name>pyridoxal 5'-phosphate</name>
        <dbReference type="ChEBI" id="CHEBI:597326"/>
    </ligand>
</feature>
<dbReference type="InterPro" id="IPR015421">
    <property type="entry name" value="PyrdxlP-dep_Trfase_major"/>
</dbReference>
<keyword evidence="6 11" id="KW-0808">Transferase</keyword>
<feature type="binding site" evidence="11">
    <location>
        <position position="416"/>
    </location>
    <ligand>
        <name>substrate</name>
    </ligand>
</feature>
<protein>
    <recommendedName>
        <fullName evidence="11">Adenosylmethionine-8-amino-7-oxononanoate aminotransferase</fullName>
        <ecNumber evidence="11">2.6.1.62</ecNumber>
    </recommendedName>
    <alternativeName>
        <fullName evidence="11">7,8-diamino-pelargonic acid aminotransferase</fullName>
        <shortName evidence="11">DAPA AT</shortName>
        <shortName evidence="11">DAPA aminotransferase</shortName>
    </alternativeName>
    <alternativeName>
        <fullName evidence="11">7,8-diaminononanoate synthase</fullName>
        <shortName evidence="11">DANS</shortName>
    </alternativeName>
    <alternativeName>
        <fullName evidence="11">Diaminopelargonic acid synthase</fullName>
    </alternativeName>
</protein>
<feature type="binding site" evidence="11">
    <location>
        <position position="286"/>
    </location>
    <ligand>
        <name>substrate</name>
    </ligand>
</feature>
<reference evidence="14" key="1">
    <citation type="submission" date="2016-07" db="EMBL/GenBank/DDBJ databases">
        <authorList>
            <person name="Florea S."/>
            <person name="Webb J.S."/>
            <person name="Jaromczyk J."/>
            <person name="Schardl C.L."/>
        </authorList>
    </citation>
    <scope>NUCLEOTIDE SEQUENCE [LARGE SCALE GENOMIC DNA]</scope>
    <source>
        <strain evidence="14">Z6</strain>
    </source>
</reference>
<evidence type="ECO:0000256" key="10">
    <source>
        <dbReference type="ARBA" id="ARBA00060970"/>
    </source>
</evidence>
<evidence type="ECO:0000256" key="7">
    <source>
        <dbReference type="ARBA" id="ARBA00022691"/>
    </source>
</evidence>
<keyword evidence="4 11" id="KW-0963">Cytoplasm</keyword>
<dbReference type="Pfam" id="PF00202">
    <property type="entry name" value="Aminotran_3"/>
    <property type="match status" value="1"/>
</dbReference>
<dbReference type="HAMAP" id="MF_00834">
    <property type="entry name" value="BioA"/>
    <property type="match status" value="1"/>
</dbReference>
<comment type="cofactor">
    <cofactor evidence="1 11">
        <name>pyridoxal 5'-phosphate</name>
        <dbReference type="ChEBI" id="CHEBI:597326"/>
    </cofactor>
</comment>
<keyword evidence="8 11" id="KW-0093">Biotin biosynthesis</keyword>
<dbReference type="Gene3D" id="3.90.1150.10">
    <property type="entry name" value="Aspartate Aminotransferase, domain 1"/>
    <property type="match status" value="1"/>
</dbReference>
<feature type="coiled-coil region" evidence="12">
    <location>
        <begin position="340"/>
        <end position="367"/>
    </location>
</feature>
<comment type="function">
    <text evidence="11">Catalyzes the transfer of the alpha-amino group from S-adenosyl-L-methionine (SAM) to 7-keto-8-aminopelargonic acid (KAPA) to form 7,8-diaminopelargonic acid (DAPA). It is the only aminotransferase known to utilize SAM as an amino donor.</text>
</comment>
<dbReference type="PANTHER" id="PTHR42684:SF17">
    <property type="entry name" value="ADENOSYLMETHIONINE-8-AMINO-7-OXONONANOATE AMINOTRANSFERASE"/>
    <property type="match status" value="1"/>
</dbReference>
<organism evidence="13 14">
    <name type="scientific">Orenia metallireducens</name>
    <dbReference type="NCBI Taxonomy" id="1413210"/>
    <lineage>
        <taxon>Bacteria</taxon>
        <taxon>Bacillati</taxon>
        <taxon>Bacillota</taxon>
        <taxon>Clostridia</taxon>
        <taxon>Halanaerobiales</taxon>
        <taxon>Halobacteroidaceae</taxon>
        <taxon>Orenia</taxon>
    </lineage>
</organism>
<evidence type="ECO:0000256" key="2">
    <source>
        <dbReference type="ARBA" id="ARBA00004496"/>
    </source>
</evidence>
<dbReference type="GO" id="GO:0004015">
    <property type="term" value="F:adenosylmethionine-8-amino-7-oxononanoate transaminase activity"/>
    <property type="evidence" value="ECO:0007669"/>
    <property type="project" value="UniProtKB-UniRule"/>
</dbReference>
<gene>
    <name evidence="11" type="primary">bioA</name>
    <name evidence="13" type="ORF">U472_14295</name>
</gene>
<dbReference type="PROSITE" id="PS00600">
    <property type="entry name" value="AA_TRANSFER_CLASS_3"/>
    <property type="match status" value="1"/>
</dbReference>
<feature type="binding site" evidence="11">
    <location>
        <position position="321"/>
    </location>
    <ligand>
        <name>substrate</name>
    </ligand>
</feature>
<comment type="subcellular location">
    <subcellularLocation>
        <location evidence="2 11">Cytoplasm</location>
    </subcellularLocation>
</comment>
<proteinExistence type="inferred from homology"/>
<evidence type="ECO:0000256" key="1">
    <source>
        <dbReference type="ARBA" id="ARBA00001933"/>
    </source>
</evidence>
<comment type="caution">
    <text evidence="13">The sequence shown here is derived from an EMBL/GenBank/DDBJ whole genome shotgun (WGS) entry which is preliminary data.</text>
</comment>
<feature type="binding site" evidence="11">
    <location>
        <begin position="322"/>
        <end position="323"/>
    </location>
    <ligand>
        <name>pyridoxal 5'-phosphate</name>
        <dbReference type="ChEBI" id="CHEBI:597326"/>
    </ligand>
</feature>
<dbReference type="EMBL" id="LWDV01000010">
    <property type="protein sequence ID" value="OCL25508.1"/>
    <property type="molecule type" value="Genomic_DNA"/>
</dbReference>
<sequence length="451" mass="50932">MREELSLLEKNKKYVWQPFTQMKEWVENEQLIIERGEGIKLYDTEGNSYYDGVSSIWLNVHGHQKKELNDAIKEQLEKISHTTMLGLANVPATELAEKLVEITPAGLNKVFYSDSGSTAVEIGLKMAFQYWQQIDGVYGSKDKFITLRNAYHGDTVGSVSVGGVDLFHKIYRPLLFDSLKAPSPYCYRCSFGEEEGECNFSCIKELENMMRSRHEEIAAFVIEPLVQGAGGMITAPKGYLSKARELCDKYNILMLADEVAVGFGRTGKMFACEHEEVSPDIMTVAKGISGGYLPISATLTTDEIYYAFYDDYATQKTFFHGHSFTGNPLAAAVSLANIDLFEKEEIIEKMQNKIKLAQDKLEAFKELKHVGDIRQRGLMIGIELVKDKESKEEYPWEERKGVKVCMAAREKGMIIRPLGNVVVFMPPLCSTEEELSEMLEIIYESIVDVTE</sequence>
<dbReference type="GO" id="GO:0005737">
    <property type="term" value="C:cytoplasm"/>
    <property type="evidence" value="ECO:0007669"/>
    <property type="project" value="UniProtKB-SubCell"/>
</dbReference>
<dbReference type="GO" id="GO:0030170">
    <property type="term" value="F:pyridoxal phosphate binding"/>
    <property type="evidence" value="ECO:0007669"/>
    <property type="project" value="UniProtKB-UniRule"/>
</dbReference>
<evidence type="ECO:0000256" key="4">
    <source>
        <dbReference type="ARBA" id="ARBA00022490"/>
    </source>
</evidence>
<keyword evidence="5 11" id="KW-0032">Aminotransferase</keyword>
<dbReference type="InterPro" id="IPR005815">
    <property type="entry name" value="BioA"/>
</dbReference>
<dbReference type="GO" id="GO:0009102">
    <property type="term" value="P:biotin biosynthetic process"/>
    <property type="evidence" value="ECO:0007669"/>
    <property type="project" value="UniProtKB-UniRule"/>
</dbReference>
<evidence type="ECO:0000256" key="5">
    <source>
        <dbReference type="ARBA" id="ARBA00022576"/>
    </source>
</evidence>
<keyword evidence="12" id="KW-0175">Coiled coil</keyword>
<dbReference type="InterPro" id="IPR049704">
    <property type="entry name" value="Aminotrans_3_PPA_site"/>
</dbReference>
<dbReference type="InterPro" id="IPR015424">
    <property type="entry name" value="PyrdxlP-dep_Trfase"/>
</dbReference>
<dbReference type="NCBIfam" id="TIGR00508">
    <property type="entry name" value="bioA"/>
    <property type="match status" value="1"/>
</dbReference>
<feature type="site" description="Participates in the substrate recognition with KAPA and in a stacking interaction with the adenine ring of SAM" evidence="11">
    <location>
        <position position="19"/>
    </location>
</feature>
<dbReference type="InterPro" id="IPR015422">
    <property type="entry name" value="PyrdxlP-dep_Trfase_small"/>
</dbReference>
<evidence type="ECO:0000313" key="13">
    <source>
        <dbReference type="EMBL" id="OCL25508.1"/>
    </source>
</evidence>